<evidence type="ECO:0000256" key="8">
    <source>
        <dbReference type="SAM" id="MobiDB-lite"/>
    </source>
</evidence>
<dbReference type="SMART" id="SM00241">
    <property type="entry name" value="ZP"/>
    <property type="match status" value="1"/>
</dbReference>
<dbReference type="OrthoDB" id="6139674at2759"/>
<sequence length="449" mass="49393">MAYGSLFLLLVTCSLFGNAVKYPNEIEETPTVICEKDQIVVKIKTSSSNPSLIYADDFGEDPECSTRNRNLIEIKHGKCGMSTERTEDPMGAVQRVCISVQLHPMFVTEADRSYCVQCVYVEQHVLKDFEQSLDVSEAPATELAPQFDFQTVPKCVYSIRKGSPTGPPAHYAVIGDAVYHVWQCDGNNHGILVQNCYVEDGQGNRILIIDQDGFETHVFKFAQKTVTRFACQIRICVQGEDCHRLAPPKQCPSSSERNAAAAVVVSSTAAAEAATNADDAAVESATTGSEQNGYGEDKEDLGVEEEESVEEGYRRKVQGVTTFERPLSPNATIGTVYFGGDLRARRDVLPGGKKSTSNVVRRSPAGYPEMDITSEIRVLDSPEDVQYYERALNKNTVADSITDMSCISGLTYTVLVSSLVLLSMLLMVISIFLLIKNSGYRKRIVHFAN</sequence>
<evidence type="ECO:0000256" key="9">
    <source>
        <dbReference type="SAM" id="Phobius"/>
    </source>
</evidence>
<evidence type="ECO:0000256" key="1">
    <source>
        <dbReference type="ARBA" id="ARBA00004251"/>
    </source>
</evidence>
<dbReference type="PANTHER" id="PTHR22907:SF39">
    <property type="entry name" value="ZP DOMAIN-CONTAINING PROTEIN"/>
    <property type="match status" value="1"/>
</dbReference>
<keyword evidence="2" id="KW-0193">Cuticle</keyword>
<proteinExistence type="predicted"/>
<evidence type="ECO:0000256" key="10">
    <source>
        <dbReference type="SAM" id="SignalP"/>
    </source>
</evidence>
<keyword evidence="7 9" id="KW-0472">Membrane</keyword>
<dbReference type="Pfam" id="PF25301">
    <property type="entry name" value="CUT_C"/>
    <property type="match status" value="1"/>
</dbReference>
<evidence type="ECO:0000256" key="5">
    <source>
        <dbReference type="ARBA" id="ARBA00022729"/>
    </source>
</evidence>
<dbReference type="PROSITE" id="PS51034">
    <property type="entry name" value="ZP_2"/>
    <property type="match status" value="1"/>
</dbReference>
<feature type="signal peptide" evidence="10">
    <location>
        <begin position="1"/>
        <end position="19"/>
    </location>
</feature>
<feature type="compositionally biased region" description="Low complexity" evidence="8">
    <location>
        <begin position="275"/>
        <end position="285"/>
    </location>
</feature>
<name>A0A2A6CTA8_PRIPA</name>
<dbReference type="Proteomes" id="UP000005239">
    <property type="component" value="Unassembled WGS sequence"/>
</dbReference>
<keyword evidence="5 10" id="KW-0732">Signal</keyword>
<keyword evidence="6 9" id="KW-1133">Transmembrane helix</keyword>
<feature type="transmembrane region" description="Helical" evidence="9">
    <location>
        <begin position="410"/>
        <end position="435"/>
    </location>
</feature>
<dbReference type="GO" id="GO:0042302">
    <property type="term" value="F:structural constituent of cuticle"/>
    <property type="evidence" value="ECO:0007669"/>
    <property type="project" value="UniProtKB-KW"/>
</dbReference>
<evidence type="ECO:0000313" key="12">
    <source>
        <dbReference type="Proteomes" id="UP000005239"/>
    </source>
</evidence>
<keyword evidence="3" id="KW-1003">Cell membrane</keyword>
<dbReference type="AlphaFoldDB" id="A0A2A6CTA8"/>
<evidence type="ECO:0000256" key="2">
    <source>
        <dbReference type="ARBA" id="ARBA00022460"/>
    </source>
</evidence>
<dbReference type="PANTHER" id="PTHR22907">
    <property type="entry name" value="GH04558P"/>
    <property type="match status" value="1"/>
</dbReference>
<evidence type="ECO:0000256" key="4">
    <source>
        <dbReference type="ARBA" id="ARBA00022692"/>
    </source>
</evidence>
<keyword evidence="12" id="KW-1185">Reference proteome</keyword>
<dbReference type="EnsemblMetazoa" id="PPA16230.1">
    <property type="protein sequence ID" value="PPA16230.1"/>
    <property type="gene ID" value="WBGene00105784"/>
</dbReference>
<dbReference type="Pfam" id="PF25057">
    <property type="entry name" value="CUT_N"/>
    <property type="match status" value="1"/>
</dbReference>
<evidence type="ECO:0000256" key="3">
    <source>
        <dbReference type="ARBA" id="ARBA00022475"/>
    </source>
</evidence>
<feature type="chain" id="PRO_5044005658" evidence="10">
    <location>
        <begin position="20"/>
        <end position="449"/>
    </location>
</feature>
<organism evidence="11 12">
    <name type="scientific">Pristionchus pacificus</name>
    <name type="common">Parasitic nematode worm</name>
    <dbReference type="NCBI Taxonomy" id="54126"/>
    <lineage>
        <taxon>Eukaryota</taxon>
        <taxon>Metazoa</taxon>
        <taxon>Ecdysozoa</taxon>
        <taxon>Nematoda</taxon>
        <taxon>Chromadorea</taxon>
        <taxon>Rhabditida</taxon>
        <taxon>Rhabditina</taxon>
        <taxon>Diplogasteromorpha</taxon>
        <taxon>Diplogasteroidea</taxon>
        <taxon>Neodiplogasteridae</taxon>
        <taxon>Pristionchus</taxon>
    </lineage>
</organism>
<dbReference type="InterPro" id="IPR051962">
    <property type="entry name" value="Cuticlin"/>
</dbReference>
<dbReference type="InterPro" id="IPR001507">
    <property type="entry name" value="ZP_dom"/>
</dbReference>
<feature type="region of interest" description="Disordered" evidence="8">
    <location>
        <begin position="275"/>
        <end position="314"/>
    </location>
</feature>
<reference evidence="11" key="2">
    <citation type="submission" date="2022-06" db="UniProtKB">
        <authorList>
            <consortium name="EnsemblMetazoa"/>
        </authorList>
    </citation>
    <scope>IDENTIFICATION</scope>
    <source>
        <strain evidence="11">PS312</strain>
    </source>
</reference>
<evidence type="ECO:0000256" key="6">
    <source>
        <dbReference type="ARBA" id="ARBA00022989"/>
    </source>
</evidence>
<dbReference type="InterPro" id="IPR056953">
    <property type="entry name" value="CUT_N"/>
</dbReference>
<accession>A0A8R1UCI8</accession>
<comment type="subcellular location">
    <subcellularLocation>
        <location evidence="1">Cell membrane</location>
        <topology evidence="1">Single-pass type I membrane protein</topology>
    </subcellularLocation>
</comment>
<keyword evidence="4 9" id="KW-0812">Transmembrane</keyword>
<evidence type="ECO:0000313" key="11">
    <source>
        <dbReference type="EnsemblMetazoa" id="PPA16230.1"/>
    </source>
</evidence>
<feature type="compositionally biased region" description="Acidic residues" evidence="8">
    <location>
        <begin position="297"/>
        <end position="310"/>
    </location>
</feature>
<gene>
    <name evidence="11" type="primary">WBGene00105784</name>
</gene>
<evidence type="ECO:0000256" key="7">
    <source>
        <dbReference type="ARBA" id="ARBA00023136"/>
    </source>
</evidence>
<dbReference type="InterPro" id="IPR057475">
    <property type="entry name" value="CUT_C"/>
</dbReference>
<accession>A0A2A6CTA8</accession>
<reference evidence="12" key="1">
    <citation type="journal article" date="2008" name="Nat. Genet.">
        <title>The Pristionchus pacificus genome provides a unique perspective on nematode lifestyle and parasitism.</title>
        <authorList>
            <person name="Dieterich C."/>
            <person name="Clifton S.W."/>
            <person name="Schuster L.N."/>
            <person name="Chinwalla A."/>
            <person name="Delehaunty K."/>
            <person name="Dinkelacker I."/>
            <person name="Fulton L."/>
            <person name="Fulton R."/>
            <person name="Godfrey J."/>
            <person name="Minx P."/>
            <person name="Mitreva M."/>
            <person name="Roeseler W."/>
            <person name="Tian H."/>
            <person name="Witte H."/>
            <person name="Yang S.P."/>
            <person name="Wilson R.K."/>
            <person name="Sommer R.J."/>
        </authorList>
    </citation>
    <scope>NUCLEOTIDE SEQUENCE [LARGE SCALE GENOMIC DNA]</scope>
    <source>
        <strain evidence="12">PS312</strain>
    </source>
</reference>
<protein>
    <submittedName>
        <fullName evidence="11">Cutl-5</fullName>
    </submittedName>
</protein>
<dbReference type="GO" id="GO:0005886">
    <property type="term" value="C:plasma membrane"/>
    <property type="evidence" value="ECO:0007669"/>
    <property type="project" value="UniProtKB-SubCell"/>
</dbReference>